<dbReference type="PROSITE" id="PS00584">
    <property type="entry name" value="PFKB_KINASES_2"/>
    <property type="match status" value="1"/>
</dbReference>
<evidence type="ECO:0000256" key="4">
    <source>
        <dbReference type="ARBA" id="ARBA00022679"/>
    </source>
</evidence>
<feature type="binding site" evidence="12">
    <location>
        <begin position="11"/>
        <end position="13"/>
    </location>
    <ligand>
        <name>substrate</name>
    </ligand>
</feature>
<evidence type="ECO:0000256" key="2">
    <source>
        <dbReference type="ARBA" id="ARBA00012035"/>
    </source>
</evidence>
<comment type="caution">
    <text evidence="12">Lacks conserved residue(s) required for the propagation of feature annotation.</text>
</comment>
<feature type="binding site" evidence="12">
    <location>
        <position position="249"/>
    </location>
    <ligand>
        <name>K(+)</name>
        <dbReference type="ChEBI" id="CHEBI:29103"/>
    </ligand>
</feature>
<keyword evidence="7 12" id="KW-0418">Kinase</keyword>
<protein>
    <recommendedName>
        <fullName evidence="3 12">Ribokinase</fullName>
        <shortName evidence="12">RK</shortName>
        <ecNumber evidence="2 12">2.7.1.15</ecNumber>
    </recommendedName>
</protein>
<comment type="catalytic activity">
    <reaction evidence="12">
        <text>D-ribose + ATP = D-ribose 5-phosphate + ADP + H(+)</text>
        <dbReference type="Rhea" id="RHEA:13697"/>
        <dbReference type="ChEBI" id="CHEBI:15378"/>
        <dbReference type="ChEBI" id="CHEBI:30616"/>
        <dbReference type="ChEBI" id="CHEBI:47013"/>
        <dbReference type="ChEBI" id="CHEBI:78346"/>
        <dbReference type="ChEBI" id="CHEBI:456216"/>
        <dbReference type="EC" id="2.7.1.15"/>
    </reaction>
</comment>
<evidence type="ECO:0000259" key="13">
    <source>
        <dbReference type="Pfam" id="PF00294"/>
    </source>
</evidence>
<keyword evidence="6 12" id="KW-0547">Nucleotide-binding</keyword>
<dbReference type="AlphaFoldDB" id="A0A242BBP4"/>
<dbReference type="EMBL" id="NGKW01000005">
    <property type="protein sequence ID" value="OTN92925.1"/>
    <property type="molecule type" value="Genomic_DNA"/>
</dbReference>
<feature type="binding site" evidence="12">
    <location>
        <begin position="39"/>
        <end position="43"/>
    </location>
    <ligand>
        <name>substrate</name>
    </ligand>
</feature>
<comment type="subunit">
    <text evidence="12">Homodimer.</text>
</comment>
<feature type="binding site" evidence="12">
    <location>
        <begin position="221"/>
        <end position="226"/>
    </location>
    <ligand>
        <name>ATP</name>
        <dbReference type="ChEBI" id="CHEBI:30616"/>
    </ligand>
</feature>
<feature type="binding site" evidence="12">
    <location>
        <position position="284"/>
    </location>
    <ligand>
        <name>K(+)</name>
        <dbReference type="ChEBI" id="CHEBI:29103"/>
    </ligand>
</feature>
<comment type="pathway">
    <text evidence="12">Carbohydrate metabolism; D-ribose degradation; D-ribose 5-phosphate from beta-D-ribopyranose: step 2/2.</text>
</comment>
<keyword evidence="12" id="KW-0963">Cytoplasm</keyword>
<dbReference type="InterPro" id="IPR002139">
    <property type="entry name" value="Ribo/fructo_kinase"/>
</dbReference>
<evidence type="ECO:0000256" key="1">
    <source>
        <dbReference type="ARBA" id="ARBA00005380"/>
    </source>
</evidence>
<dbReference type="NCBIfam" id="TIGR02152">
    <property type="entry name" value="D_ribokin_bact"/>
    <property type="match status" value="1"/>
</dbReference>
<feature type="binding site" evidence="12">
    <location>
        <position position="289"/>
    </location>
    <ligand>
        <name>K(+)</name>
        <dbReference type="ChEBI" id="CHEBI:29103"/>
    </ligand>
</feature>
<dbReference type="EC" id="2.7.1.15" evidence="2 12"/>
<dbReference type="HAMAP" id="MF_01987">
    <property type="entry name" value="Ribokinase"/>
    <property type="match status" value="1"/>
</dbReference>
<dbReference type="GO" id="GO:0046872">
    <property type="term" value="F:metal ion binding"/>
    <property type="evidence" value="ECO:0007669"/>
    <property type="project" value="UniProtKB-KW"/>
</dbReference>
<comment type="activity regulation">
    <text evidence="12">Activated by a monovalent cation that binds near, but not in, the active site. The most likely occupant of the site in vivo is potassium. Ion binding induces a conformational change that may alter substrate affinity.</text>
</comment>
<evidence type="ECO:0000256" key="12">
    <source>
        <dbReference type="HAMAP-Rule" id="MF_01987"/>
    </source>
</evidence>
<evidence type="ECO:0000313" key="14">
    <source>
        <dbReference type="EMBL" id="KAA0686832.1"/>
    </source>
</evidence>
<evidence type="ECO:0000256" key="3">
    <source>
        <dbReference type="ARBA" id="ARBA00016943"/>
    </source>
</evidence>
<dbReference type="GO" id="GO:0005829">
    <property type="term" value="C:cytosol"/>
    <property type="evidence" value="ECO:0007669"/>
    <property type="project" value="TreeGrafter"/>
</dbReference>
<dbReference type="RefSeq" id="WP_086323654.1">
    <property type="nucleotide sequence ID" value="NZ_JADBBV010000003.1"/>
</dbReference>
<dbReference type="UniPathway" id="UPA00916">
    <property type="reaction ID" value="UER00889"/>
</dbReference>
<dbReference type="Proteomes" id="UP000194885">
    <property type="component" value="Unassembled WGS sequence"/>
</dbReference>
<dbReference type="SUPFAM" id="SSF53613">
    <property type="entry name" value="Ribokinase-like"/>
    <property type="match status" value="1"/>
</dbReference>
<dbReference type="GO" id="GO:0019303">
    <property type="term" value="P:D-ribose catabolic process"/>
    <property type="evidence" value="ECO:0007669"/>
    <property type="project" value="UniProtKB-UniRule"/>
</dbReference>
<evidence type="ECO:0000256" key="10">
    <source>
        <dbReference type="ARBA" id="ARBA00022958"/>
    </source>
</evidence>
<dbReference type="InterPro" id="IPR011877">
    <property type="entry name" value="Ribokinase"/>
</dbReference>
<sequence>MNTVTVIGSINMDTTLRLTKMPKPGETMHAHEIFHAGGGKGANQAVAAKRSGARTSFIGGVGTDSEGQQLLDLLTKENIDTSGIVEIGGAATGQAMIMVDAAGENSILIHAGANNAFHEPEVRKNKELITNSDFIIAQFESSLDATILAFSIAKDAGKTTILNPAPARETIPTELLEKTDIIIPNETETEIITGIRVTDHDSLVAAAEKMHELGIGTVIITLGSVGAFYHTKKEHGIVPAFKVDAVDTTAAGDTFIGALSSTLQPDLGNLKEAILYGNLASSIAVQSYGAQPSIPYREALEQSAVIN</sequence>
<keyword evidence="4 12" id="KW-0808">Transferase</keyword>
<comment type="cofactor">
    <cofactor evidence="12">
        <name>Mg(2+)</name>
        <dbReference type="ChEBI" id="CHEBI:18420"/>
    </cofactor>
    <text evidence="12">Requires a divalent cation, most likely magnesium in vivo, as an electrophilic catalyst to aid phosphoryl group transfer. It is the chelate of the metal and the nucleotide that is the actual substrate.</text>
</comment>
<dbReference type="GO" id="GO:0004747">
    <property type="term" value="F:ribokinase activity"/>
    <property type="evidence" value="ECO:0007669"/>
    <property type="project" value="UniProtKB-UniRule"/>
</dbReference>
<feature type="binding site" evidence="12">
    <location>
        <position position="185"/>
    </location>
    <ligand>
        <name>ATP</name>
        <dbReference type="ChEBI" id="CHEBI:30616"/>
    </ligand>
</feature>
<dbReference type="InterPro" id="IPR029056">
    <property type="entry name" value="Ribokinase-like"/>
</dbReference>
<dbReference type="PANTHER" id="PTHR10584">
    <property type="entry name" value="SUGAR KINASE"/>
    <property type="match status" value="1"/>
</dbReference>
<keyword evidence="10 12" id="KW-0630">Potassium</keyword>
<dbReference type="EMBL" id="QOVC01000014">
    <property type="protein sequence ID" value="KAA0686832.1"/>
    <property type="molecule type" value="Genomic_DNA"/>
</dbReference>
<comment type="function">
    <text evidence="12">Catalyzes the phosphorylation of ribose at O-5 in a reaction requiring ATP and magnesium. The resulting D-ribose-5-phosphate can then be used either for sythesis of nucleotides, histidine, and tryptophan, or as a component of the pentose phosphate pathway.</text>
</comment>
<evidence type="ECO:0000313" key="17">
    <source>
        <dbReference type="Proteomes" id="UP000448762"/>
    </source>
</evidence>
<feature type="binding site" evidence="12">
    <location>
        <position position="253"/>
    </location>
    <ligand>
        <name>substrate</name>
    </ligand>
</feature>
<evidence type="ECO:0000256" key="7">
    <source>
        <dbReference type="ARBA" id="ARBA00022777"/>
    </source>
</evidence>
<dbReference type="InterPro" id="IPR002173">
    <property type="entry name" value="Carboh/pur_kinase_PfkB_CS"/>
</dbReference>
<feature type="binding site" evidence="12">
    <location>
        <position position="293"/>
    </location>
    <ligand>
        <name>K(+)</name>
        <dbReference type="ChEBI" id="CHEBI:29103"/>
    </ligand>
</feature>
<feature type="active site" description="Proton acceptor" evidence="12">
    <location>
        <position position="253"/>
    </location>
</feature>
<accession>A0A242BBP4</accession>
<dbReference type="PANTHER" id="PTHR10584:SF166">
    <property type="entry name" value="RIBOKINASE"/>
    <property type="match status" value="1"/>
</dbReference>
<reference evidence="15 16" key="1">
    <citation type="submission" date="2017-05" db="EMBL/GenBank/DDBJ databases">
        <title>The Genome Sequence of Enterococcus faecium 7H8_DIV0219.</title>
        <authorList>
            <consortium name="The Broad Institute Genomics Platform"/>
            <consortium name="The Broad Institute Genomic Center for Infectious Diseases"/>
            <person name="Earl A."/>
            <person name="Manson A."/>
            <person name="Schwartman J."/>
            <person name="Gilmore M."/>
            <person name="Abouelleil A."/>
            <person name="Cao P."/>
            <person name="Chapman S."/>
            <person name="Cusick C."/>
            <person name="Shea T."/>
            <person name="Young S."/>
            <person name="Neafsey D."/>
            <person name="Nusbaum C."/>
            <person name="Birren B."/>
        </authorList>
    </citation>
    <scope>NUCLEOTIDE SEQUENCE [LARGE SCALE GENOMIC DNA]</scope>
    <source>
        <strain evidence="15 16">7H8_DIV0219</strain>
    </source>
</reference>
<evidence type="ECO:0000256" key="6">
    <source>
        <dbReference type="ARBA" id="ARBA00022741"/>
    </source>
</evidence>
<dbReference type="Pfam" id="PF00294">
    <property type="entry name" value="PfkB"/>
    <property type="match status" value="1"/>
</dbReference>
<dbReference type="PRINTS" id="PR00990">
    <property type="entry name" value="RIBOKINASE"/>
</dbReference>
<feature type="binding site" evidence="12">
    <location>
        <position position="247"/>
    </location>
    <ligand>
        <name>K(+)</name>
        <dbReference type="ChEBI" id="CHEBI:29103"/>
    </ligand>
</feature>
<feature type="domain" description="Carbohydrate kinase PfkB" evidence="13">
    <location>
        <begin position="1"/>
        <end position="295"/>
    </location>
</feature>
<feature type="binding site" evidence="12">
    <location>
        <position position="140"/>
    </location>
    <ligand>
        <name>substrate</name>
    </ligand>
</feature>
<comment type="similarity">
    <text evidence="12">Belongs to the carbohydrate kinase PfkB family. Ribokinase subfamily.</text>
</comment>
<evidence type="ECO:0000256" key="11">
    <source>
        <dbReference type="ARBA" id="ARBA00023277"/>
    </source>
</evidence>
<dbReference type="Gene3D" id="3.40.1190.20">
    <property type="match status" value="1"/>
</dbReference>
<keyword evidence="8 12" id="KW-0067">ATP-binding</keyword>
<comment type="subcellular location">
    <subcellularLocation>
        <location evidence="12">Cytoplasm</location>
    </subcellularLocation>
</comment>
<comment type="similarity">
    <text evidence="1">Belongs to the carbohydrate kinase pfkB family.</text>
</comment>
<keyword evidence="11 12" id="KW-0119">Carbohydrate metabolism</keyword>
<feature type="binding site" evidence="12">
    <location>
        <position position="287"/>
    </location>
    <ligand>
        <name>K(+)</name>
        <dbReference type="ChEBI" id="CHEBI:29103"/>
    </ligand>
</feature>
<comment type="caution">
    <text evidence="15">The sequence shown here is derived from an EMBL/GenBank/DDBJ whole genome shotgun (WGS) entry which is preliminary data.</text>
</comment>
<dbReference type="Proteomes" id="UP000448762">
    <property type="component" value="Unassembled WGS sequence"/>
</dbReference>
<evidence type="ECO:0000256" key="8">
    <source>
        <dbReference type="ARBA" id="ARBA00022840"/>
    </source>
</evidence>
<evidence type="ECO:0000256" key="9">
    <source>
        <dbReference type="ARBA" id="ARBA00022842"/>
    </source>
</evidence>
<feature type="binding site" evidence="12">
    <location>
        <begin position="252"/>
        <end position="253"/>
    </location>
    <ligand>
        <name>ATP</name>
        <dbReference type="ChEBI" id="CHEBI:30616"/>
    </ligand>
</feature>
<evidence type="ECO:0000313" key="16">
    <source>
        <dbReference type="Proteomes" id="UP000194885"/>
    </source>
</evidence>
<name>A0A242BBP4_ENTFC</name>
<keyword evidence="9 12" id="KW-0460">Magnesium</keyword>
<evidence type="ECO:0000313" key="15">
    <source>
        <dbReference type="EMBL" id="OTN92925.1"/>
    </source>
</evidence>
<gene>
    <name evidence="12 14" type="primary">rbsK</name>
    <name evidence="15" type="ORF">A5810_002384</name>
    <name evidence="14" type="ORF">DTX73_13795</name>
</gene>
<feature type="binding site" evidence="12">
    <location>
        <position position="278"/>
    </location>
    <ligand>
        <name>ATP</name>
        <dbReference type="ChEBI" id="CHEBI:30616"/>
    </ligand>
</feature>
<reference evidence="14 17" key="2">
    <citation type="submission" date="2018-07" db="EMBL/GenBank/DDBJ databases">
        <title>High quality draft genome sequencing of Enterococcus faecium exhibiting probiotic potential isolated from mucus of freshwater fish.</title>
        <authorList>
            <person name="El-Jeni R."/>
            <person name="Ghedira K."/>
            <person name="Abdelhak S."/>
            <person name="El-Bour M."/>
            <person name="Bouhaouala-Zahar B."/>
        </authorList>
    </citation>
    <scope>NUCLEOTIDE SEQUENCE [LARGE SCALE GENOMIC DNA]</scope>
    <source>
        <strain evidence="14 17">R.A73</strain>
    </source>
</reference>
<evidence type="ECO:0000256" key="5">
    <source>
        <dbReference type="ARBA" id="ARBA00022723"/>
    </source>
</evidence>
<organism evidence="15 16">
    <name type="scientific">Enterococcus faecium</name>
    <name type="common">Streptococcus faecium</name>
    <dbReference type="NCBI Taxonomy" id="1352"/>
    <lineage>
        <taxon>Bacteria</taxon>
        <taxon>Bacillati</taxon>
        <taxon>Bacillota</taxon>
        <taxon>Bacilli</taxon>
        <taxon>Lactobacillales</taxon>
        <taxon>Enterococcaceae</taxon>
        <taxon>Enterococcus</taxon>
    </lineage>
</organism>
<dbReference type="GO" id="GO:0005524">
    <property type="term" value="F:ATP binding"/>
    <property type="evidence" value="ECO:0007669"/>
    <property type="project" value="UniProtKB-UniRule"/>
</dbReference>
<dbReference type="InterPro" id="IPR011611">
    <property type="entry name" value="PfkB_dom"/>
</dbReference>
<proteinExistence type="inferred from homology"/>
<keyword evidence="5 12" id="KW-0479">Metal-binding</keyword>
<dbReference type="CDD" id="cd01174">
    <property type="entry name" value="ribokinase"/>
    <property type="match status" value="1"/>
</dbReference>